<dbReference type="CDD" id="cd00077">
    <property type="entry name" value="HDc"/>
    <property type="match status" value="1"/>
</dbReference>
<accession>A0A975GCM1</accession>
<dbReference type="AlphaFoldDB" id="A0A975GCM1"/>
<dbReference type="Pfam" id="PF00072">
    <property type="entry name" value="Response_reg"/>
    <property type="match status" value="1"/>
</dbReference>
<proteinExistence type="predicted"/>
<evidence type="ECO:0000256" key="1">
    <source>
        <dbReference type="PROSITE-ProRule" id="PRU00169"/>
    </source>
</evidence>
<name>A0A975GCM1_9BACT</name>
<dbReference type="SMART" id="SM00471">
    <property type="entry name" value="HDc"/>
    <property type="match status" value="1"/>
</dbReference>
<protein>
    <submittedName>
        <fullName evidence="4">Response regulator</fullName>
    </submittedName>
</protein>
<dbReference type="InterPro" id="IPR001789">
    <property type="entry name" value="Sig_transdc_resp-reg_receiver"/>
</dbReference>
<dbReference type="GO" id="GO:0000160">
    <property type="term" value="P:phosphorelay signal transduction system"/>
    <property type="evidence" value="ECO:0007669"/>
    <property type="project" value="InterPro"/>
</dbReference>
<dbReference type="InterPro" id="IPR052020">
    <property type="entry name" value="Cyclic_di-GMP/3'3'-cGAMP_PDE"/>
</dbReference>
<dbReference type="KEGG" id="saqt:GJV85_06965"/>
<feature type="domain" description="HD-GYP" evidence="3">
    <location>
        <begin position="153"/>
        <end position="351"/>
    </location>
</feature>
<feature type="modified residue" description="4-aspartylphosphate" evidence="1">
    <location>
        <position position="55"/>
    </location>
</feature>
<gene>
    <name evidence="4" type="ORF">GJV85_06965</name>
</gene>
<dbReference type="InterPro" id="IPR011006">
    <property type="entry name" value="CheY-like_superfamily"/>
</dbReference>
<dbReference type="SUPFAM" id="SSF109604">
    <property type="entry name" value="HD-domain/PDEase-like"/>
    <property type="match status" value="1"/>
</dbReference>
<dbReference type="InterPro" id="IPR003607">
    <property type="entry name" value="HD/PDEase_dom"/>
</dbReference>
<dbReference type="PROSITE" id="PS50110">
    <property type="entry name" value="RESPONSE_REGULATORY"/>
    <property type="match status" value="1"/>
</dbReference>
<reference evidence="4" key="1">
    <citation type="submission" date="2019-11" db="EMBL/GenBank/DDBJ databases">
        <authorList>
            <person name="Kojima H."/>
        </authorList>
    </citation>
    <scope>NUCLEOTIDE SEQUENCE</scope>
    <source>
        <strain evidence="4">H1576</strain>
    </source>
</reference>
<dbReference type="EMBL" id="CP046072">
    <property type="protein sequence ID" value="QSZ41856.1"/>
    <property type="molecule type" value="Genomic_DNA"/>
</dbReference>
<dbReference type="Pfam" id="PF13487">
    <property type="entry name" value="HD_5"/>
    <property type="match status" value="1"/>
</dbReference>
<keyword evidence="1" id="KW-0597">Phosphoprotein</keyword>
<dbReference type="PROSITE" id="PS51832">
    <property type="entry name" value="HD_GYP"/>
    <property type="match status" value="1"/>
</dbReference>
<evidence type="ECO:0000259" key="2">
    <source>
        <dbReference type="PROSITE" id="PS50110"/>
    </source>
</evidence>
<feature type="domain" description="Response regulatory" evidence="2">
    <location>
        <begin position="6"/>
        <end position="122"/>
    </location>
</feature>
<dbReference type="PANTHER" id="PTHR45228:SF1">
    <property type="entry name" value="CYCLIC DI-GMP PHOSPHODIESTERASE TM_0186"/>
    <property type="match status" value="1"/>
</dbReference>
<dbReference type="SMART" id="SM00448">
    <property type="entry name" value="REC"/>
    <property type="match status" value="1"/>
</dbReference>
<organism evidence="4 5">
    <name type="scientific">Sulfurimonas aquatica</name>
    <dbReference type="NCBI Taxonomy" id="2672570"/>
    <lineage>
        <taxon>Bacteria</taxon>
        <taxon>Pseudomonadati</taxon>
        <taxon>Campylobacterota</taxon>
        <taxon>Epsilonproteobacteria</taxon>
        <taxon>Campylobacterales</taxon>
        <taxon>Sulfurimonadaceae</taxon>
        <taxon>Sulfurimonas</taxon>
    </lineage>
</organism>
<evidence type="ECO:0000259" key="3">
    <source>
        <dbReference type="PROSITE" id="PS51832"/>
    </source>
</evidence>
<dbReference type="Gene3D" id="1.10.3210.10">
    <property type="entry name" value="Hypothetical protein af1432"/>
    <property type="match status" value="1"/>
</dbReference>
<dbReference type="Gene3D" id="3.40.50.2300">
    <property type="match status" value="1"/>
</dbReference>
<reference evidence="4" key="2">
    <citation type="submission" date="2021-04" db="EMBL/GenBank/DDBJ databases">
        <title>Isolation and characterization of a novel species of the genus Sulfurimonas.</title>
        <authorList>
            <person name="Fukui M."/>
        </authorList>
    </citation>
    <scope>NUCLEOTIDE SEQUENCE</scope>
    <source>
        <strain evidence="4">H1576</strain>
    </source>
</reference>
<dbReference type="PANTHER" id="PTHR45228">
    <property type="entry name" value="CYCLIC DI-GMP PHOSPHODIESTERASE TM_0186-RELATED"/>
    <property type="match status" value="1"/>
</dbReference>
<evidence type="ECO:0000313" key="4">
    <source>
        <dbReference type="EMBL" id="QSZ41856.1"/>
    </source>
</evidence>
<dbReference type="SUPFAM" id="SSF52172">
    <property type="entry name" value="CheY-like"/>
    <property type="match status" value="1"/>
</dbReference>
<dbReference type="RefSeq" id="WP_207560675.1">
    <property type="nucleotide sequence ID" value="NZ_CP046072.1"/>
</dbReference>
<dbReference type="Proteomes" id="UP000671852">
    <property type="component" value="Chromosome"/>
</dbReference>
<dbReference type="InterPro" id="IPR037522">
    <property type="entry name" value="HD_GYP_dom"/>
</dbReference>
<keyword evidence="5" id="KW-1185">Reference proteome</keyword>
<sequence length="351" mass="39921">MKSKNEILIVNEVSENIKIAINILKSSSYNFSYALSSKQAIEILKSKRFDLIILDVVMPDIDGFALCKIIKNSPSIRETPVIFFTDKIDIESVEHGFEVGAVDYIKKPFHPVELQSRVKSHIELYKHKKELNKKSDYLAGEIKVVKDKYSSDLLFAQKEIMSILTELIQSDAENNASHNHRVALMARKLASLEGNLTQQEIDILYICAPLYDIGKILIDKKILNKHDKLSDEEIEIMKGHTTLADGILRKSQIESIQAVRVIAHQHHENYDGTGYPQALSGDEIHIFARIVSICDVLESLTHASPFRKAWSFEEASKYIIESSGTKFDPRLVDIFSTHLEMFKEITEEEST</sequence>
<evidence type="ECO:0000313" key="5">
    <source>
        <dbReference type="Proteomes" id="UP000671852"/>
    </source>
</evidence>